<evidence type="ECO:0000256" key="7">
    <source>
        <dbReference type="ARBA" id="ARBA00023014"/>
    </source>
</evidence>
<accession>A0A250IEY2</accession>
<dbReference type="GO" id="GO:0008720">
    <property type="term" value="F:D-lactate dehydrogenase (NAD+) activity"/>
    <property type="evidence" value="ECO:0007669"/>
    <property type="project" value="TreeGrafter"/>
</dbReference>
<dbReference type="InterPro" id="IPR016169">
    <property type="entry name" value="FAD-bd_PCMH_sub2"/>
</dbReference>
<dbReference type="Pfam" id="PF02754">
    <property type="entry name" value="CCG"/>
    <property type="match status" value="1"/>
</dbReference>
<evidence type="ECO:0000259" key="8">
    <source>
        <dbReference type="PROSITE" id="PS51387"/>
    </source>
</evidence>
<dbReference type="PROSITE" id="PS00198">
    <property type="entry name" value="4FE4S_FER_1"/>
    <property type="match status" value="1"/>
</dbReference>
<dbReference type="AlphaFoldDB" id="A0A250IEY2"/>
<keyword evidence="5" id="KW-0560">Oxidoreductase</keyword>
<protein>
    <submittedName>
        <fullName evidence="9">Dimethylmenaquinone methyltransferase</fullName>
    </submittedName>
</protein>
<dbReference type="RefSeq" id="WP_095978336.1">
    <property type="nucleotide sequence ID" value="NZ_CP022163.1"/>
</dbReference>
<comment type="cofactor">
    <cofactor evidence="1">
        <name>FAD</name>
        <dbReference type="ChEBI" id="CHEBI:57692"/>
    </cofactor>
</comment>
<organism evidence="9 10">
    <name type="scientific">Melittangium boletus DSM 14713</name>
    <dbReference type="NCBI Taxonomy" id="1294270"/>
    <lineage>
        <taxon>Bacteria</taxon>
        <taxon>Pseudomonadati</taxon>
        <taxon>Myxococcota</taxon>
        <taxon>Myxococcia</taxon>
        <taxon>Myxococcales</taxon>
        <taxon>Cystobacterineae</taxon>
        <taxon>Archangiaceae</taxon>
        <taxon>Melittangium</taxon>
    </lineage>
</organism>
<dbReference type="InterPro" id="IPR036318">
    <property type="entry name" value="FAD-bd_PCMH-like_sf"/>
</dbReference>
<feature type="domain" description="FAD-binding PCMH-type" evidence="8">
    <location>
        <begin position="59"/>
        <end position="288"/>
    </location>
</feature>
<dbReference type="Gene3D" id="3.30.70.2740">
    <property type="match status" value="1"/>
</dbReference>
<gene>
    <name evidence="9" type="ORF">MEBOL_003263</name>
</gene>
<evidence type="ECO:0000256" key="4">
    <source>
        <dbReference type="ARBA" id="ARBA00022827"/>
    </source>
</evidence>
<dbReference type="Gene3D" id="3.30.465.10">
    <property type="match status" value="1"/>
</dbReference>
<keyword evidence="9" id="KW-0489">Methyltransferase</keyword>
<dbReference type="GO" id="GO:0071949">
    <property type="term" value="F:FAD binding"/>
    <property type="evidence" value="ECO:0007669"/>
    <property type="project" value="InterPro"/>
</dbReference>
<evidence type="ECO:0000313" key="9">
    <source>
        <dbReference type="EMBL" id="ATB29808.1"/>
    </source>
</evidence>
<keyword evidence="9" id="KW-0808">Transferase</keyword>
<dbReference type="Pfam" id="PF01565">
    <property type="entry name" value="FAD_binding_4"/>
    <property type="match status" value="1"/>
</dbReference>
<keyword evidence="4" id="KW-0274">FAD</keyword>
<dbReference type="InterPro" id="IPR004017">
    <property type="entry name" value="Cys_rich_dom"/>
</dbReference>
<dbReference type="Pfam" id="PF13183">
    <property type="entry name" value="Fer4_8"/>
    <property type="match status" value="1"/>
</dbReference>
<dbReference type="GO" id="GO:0046872">
    <property type="term" value="F:metal ion binding"/>
    <property type="evidence" value="ECO:0007669"/>
    <property type="project" value="UniProtKB-KW"/>
</dbReference>
<dbReference type="GO" id="GO:0032259">
    <property type="term" value="P:methylation"/>
    <property type="evidence" value="ECO:0007669"/>
    <property type="project" value="UniProtKB-KW"/>
</dbReference>
<dbReference type="SUPFAM" id="SSF46548">
    <property type="entry name" value="alpha-helical ferredoxin"/>
    <property type="match status" value="1"/>
</dbReference>
<dbReference type="GO" id="GO:0008168">
    <property type="term" value="F:methyltransferase activity"/>
    <property type="evidence" value="ECO:0007669"/>
    <property type="project" value="UniProtKB-KW"/>
</dbReference>
<dbReference type="KEGG" id="mbd:MEBOL_003263"/>
<dbReference type="Pfam" id="PF02913">
    <property type="entry name" value="FAD-oxidase_C"/>
    <property type="match status" value="1"/>
</dbReference>
<dbReference type="InterPro" id="IPR016166">
    <property type="entry name" value="FAD-bd_PCMH"/>
</dbReference>
<evidence type="ECO:0000256" key="3">
    <source>
        <dbReference type="ARBA" id="ARBA00022723"/>
    </source>
</evidence>
<dbReference type="InterPro" id="IPR004113">
    <property type="entry name" value="FAD-bd_oxidored_4_C"/>
</dbReference>
<keyword evidence="10" id="KW-1185">Reference proteome</keyword>
<dbReference type="PANTHER" id="PTHR11748">
    <property type="entry name" value="D-LACTATE DEHYDROGENASE"/>
    <property type="match status" value="1"/>
</dbReference>
<dbReference type="GO" id="GO:1903457">
    <property type="term" value="P:lactate catabolic process"/>
    <property type="evidence" value="ECO:0007669"/>
    <property type="project" value="TreeGrafter"/>
</dbReference>
<dbReference type="InterPro" id="IPR017900">
    <property type="entry name" value="4Fe4S_Fe_S_CS"/>
</dbReference>
<dbReference type="SUPFAM" id="SSF55103">
    <property type="entry name" value="FAD-linked oxidases, C-terminal domain"/>
    <property type="match status" value="1"/>
</dbReference>
<evidence type="ECO:0000256" key="5">
    <source>
        <dbReference type="ARBA" id="ARBA00023002"/>
    </source>
</evidence>
<dbReference type="OrthoDB" id="9811557at2"/>
<dbReference type="InterPro" id="IPR016167">
    <property type="entry name" value="FAD-bd_PCMH_sub1"/>
</dbReference>
<name>A0A250IEY2_9BACT</name>
<evidence type="ECO:0000313" key="10">
    <source>
        <dbReference type="Proteomes" id="UP000217289"/>
    </source>
</evidence>
<dbReference type="InterPro" id="IPR016164">
    <property type="entry name" value="FAD-linked_Oxase-like_C"/>
</dbReference>
<keyword evidence="7" id="KW-0411">Iron-sulfur</keyword>
<dbReference type="PANTHER" id="PTHR11748:SF119">
    <property type="entry name" value="D-2-HYDROXYGLUTARATE DEHYDROGENASE"/>
    <property type="match status" value="1"/>
</dbReference>
<dbReference type="InterPro" id="IPR017896">
    <property type="entry name" value="4Fe4S_Fe-S-bd"/>
</dbReference>
<keyword evidence="2" id="KW-0285">Flavoprotein</keyword>
<evidence type="ECO:0000256" key="1">
    <source>
        <dbReference type="ARBA" id="ARBA00001974"/>
    </source>
</evidence>
<evidence type="ECO:0000256" key="2">
    <source>
        <dbReference type="ARBA" id="ARBA00022630"/>
    </source>
</evidence>
<dbReference type="InterPro" id="IPR006094">
    <property type="entry name" value="Oxid_FAD_bind_N"/>
</dbReference>
<dbReference type="EMBL" id="CP022163">
    <property type="protein sequence ID" value="ATB29808.1"/>
    <property type="molecule type" value="Genomic_DNA"/>
</dbReference>
<reference evidence="9 10" key="1">
    <citation type="submission" date="2017-06" db="EMBL/GenBank/DDBJ databases">
        <authorList>
            <person name="Kim H.J."/>
            <person name="Triplett B.A."/>
        </authorList>
    </citation>
    <scope>NUCLEOTIDE SEQUENCE [LARGE SCALE GENOMIC DNA]</scope>
    <source>
        <strain evidence="9 10">DSM 14713</strain>
    </source>
</reference>
<dbReference type="GO" id="GO:0051536">
    <property type="term" value="F:iron-sulfur cluster binding"/>
    <property type="evidence" value="ECO:0007669"/>
    <property type="project" value="UniProtKB-KW"/>
</dbReference>
<dbReference type="SUPFAM" id="SSF56176">
    <property type="entry name" value="FAD-binding/transporter-associated domain-like"/>
    <property type="match status" value="1"/>
</dbReference>
<proteinExistence type="predicted"/>
<dbReference type="PROSITE" id="PS51387">
    <property type="entry name" value="FAD_PCMH"/>
    <property type="match status" value="1"/>
</dbReference>
<keyword evidence="6" id="KW-0408">Iron</keyword>
<evidence type="ECO:0000256" key="6">
    <source>
        <dbReference type="ARBA" id="ARBA00023004"/>
    </source>
</evidence>
<keyword evidence="3" id="KW-0479">Metal-binding</keyword>
<dbReference type="Proteomes" id="UP000217289">
    <property type="component" value="Chromosome"/>
</dbReference>
<dbReference type="GO" id="GO:0004458">
    <property type="term" value="F:D-lactate dehydrogenase (cytochrome) activity"/>
    <property type="evidence" value="ECO:0007669"/>
    <property type="project" value="TreeGrafter"/>
</dbReference>
<sequence length="1025" mass="114541">MRFPPFDSLLEVGRTRARRRPEAPVDLEGLEKTLRARLEGEVLFDAGERALYATDASNYRQVPLGVVRPRTVKDVEEAMRTCREFGAPVLSRGGGTSLSGETCNVAVVFDFSRHMDRVLHIDPERRLARVQPGVILDTLRQRAVKQHQLTFGPDPSTHTHCTLGGMIGNNSCGTHAQMAGRTSQNVESLEVLTYDGLRLSVGATRDEELAHLLREKGRRGDLYRGLKSLRDRYAPLIRERFPDIPRRVSGYNLDELLPEKGFQVARALVGTEGTCVTVLSATVKLVPEPRARAMLLLGYPDVFQAADHVMEVVAHGPIALEGLDEQLIEGMRRKGLHADHLQLLPEGQGWLVVEFGGETREEADGKARRLMEELRLRPRPPTFRLFDQPWQEELVWQVRESGLGATAFIPGEPDAWPGWEDSAVAPDRLGVYLREFQKLMKKHGYHAALYGHFGQGCLHCRINFELKTRQGLQNYRRFVEEAADLVLRHGGSLSGEHGDGQSRAELLPKMYGEELVRAFGEFKALWDPTNKMNPHKVVSPYRLDENLRLGTTFAPAPQRTHFQFPEDEHDFARATTRCVGVGKCRREEGAGVMCPSFMVTHEEKHSTRGRTHLLFEMLQGDPVKDGWRSEHVKEALDLCLACKGCKSDCPVNVDMATYKAEFLSHYYEGRARPRGAYAFGLIMFWARLASLAPGLANFVTQTPGLSRLAKWAADVHPARSIPRFAPRSFQRQVRGREVTPRTRGRVVLFPDTFNNHFHPDTAQAALEVLDAAGFEVHVPQGFVCCGRPLYDYGMLDTAKALLRHTLARFREEIRAGTPFVVLEPSCAATFRDELLNLFPHDEDAHRLGAQTYVLSELLEKKAPDFQLPRLRGQAVVQPHCHHHAVMKFEAETKQLDKTGLDWKTPEAGCCGMAGAFGYEASHYDTSVACGERVLLPHVREAGPDTLVIADGFSCQEQILQGTGRQPLHLSQVLRLALRRQQQVLDRKTPDTARAAPSAGALPSRWGLAAAVLLTAGVGWWLGRAA</sequence>
<dbReference type="Gene3D" id="3.30.43.10">
    <property type="entry name" value="Uridine Diphospho-n-acetylenolpyruvylglucosamine Reductase, domain 2"/>
    <property type="match status" value="1"/>
</dbReference>